<feature type="transmembrane region" description="Helical" evidence="15">
    <location>
        <begin position="166"/>
        <end position="189"/>
    </location>
</feature>
<dbReference type="CDD" id="cd00082">
    <property type="entry name" value="HisKA"/>
    <property type="match status" value="1"/>
</dbReference>
<keyword evidence="13" id="KW-0902">Two-component regulatory system</keyword>
<evidence type="ECO:0000313" key="19">
    <source>
        <dbReference type="Proteomes" id="UP000244989"/>
    </source>
</evidence>
<accession>A0A2U1T5Q7</accession>
<dbReference type="GO" id="GO:0005524">
    <property type="term" value="F:ATP binding"/>
    <property type="evidence" value="ECO:0007669"/>
    <property type="project" value="UniProtKB-KW"/>
</dbReference>
<evidence type="ECO:0000256" key="13">
    <source>
        <dbReference type="ARBA" id="ARBA00023012"/>
    </source>
</evidence>
<evidence type="ECO:0000256" key="4">
    <source>
        <dbReference type="ARBA" id="ARBA00012438"/>
    </source>
</evidence>
<dbReference type="OrthoDB" id="9786919at2"/>
<evidence type="ECO:0000256" key="8">
    <source>
        <dbReference type="ARBA" id="ARBA00022692"/>
    </source>
</evidence>
<proteinExistence type="predicted"/>
<dbReference type="KEGG" id="cyz:C3B44_09850"/>
<dbReference type="InterPro" id="IPR003660">
    <property type="entry name" value="HAMP_dom"/>
</dbReference>
<keyword evidence="7" id="KW-0808">Transferase</keyword>
<evidence type="ECO:0000256" key="15">
    <source>
        <dbReference type="SAM" id="Phobius"/>
    </source>
</evidence>
<comment type="caution">
    <text evidence="18">The sequence shown here is derived from an EMBL/GenBank/DDBJ whole genome shotgun (WGS) entry which is preliminary data.</text>
</comment>
<dbReference type="InterPro" id="IPR036097">
    <property type="entry name" value="HisK_dim/P_sf"/>
</dbReference>
<dbReference type="Gene3D" id="6.10.340.10">
    <property type="match status" value="1"/>
</dbReference>
<dbReference type="Gene3D" id="1.10.287.130">
    <property type="match status" value="1"/>
</dbReference>
<comment type="catalytic activity">
    <reaction evidence="1">
        <text>ATP + protein L-histidine = ADP + protein N-phospho-L-histidine.</text>
        <dbReference type="EC" id="2.7.13.3"/>
    </reaction>
</comment>
<dbReference type="SMART" id="SM00387">
    <property type="entry name" value="HATPase_c"/>
    <property type="match status" value="1"/>
</dbReference>
<dbReference type="PROSITE" id="PS50109">
    <property type="entry name" value="HIS_KIN"/>
    <property type="match status" value="1"/>
</dbReference>
<keyword evidence="9" id="KW-0547">Nucleotide-binding</keyword>
<dbReference type="InterPro" id="IPR005467">
    <property type="entry name" value="His_kinase_dom"/>
</dbReference>
<dbReference type="SMART" id="SM00388">
    <property type="entry name" value="HisKA"/>
    <property type="match status" value="1"/>
</dbReference>
<protein>
    <recommendedName>
        <fullName evidence="4">histidine kinase</fullName>
        <ecNumber evidence="4">2.7.13.3</ecNumber>
    </recommendedName>
</protein>
<dbReference type="InterPro" id="IPR036890">
    <property type="entry name" value="HATPase_C_sf"/>
</dbReference>
<dbReference type="PANTHER" id="PTHR45528">
    <property type="entry name" value="SENSOR HISTIDINE KINASE CPXA"/>
    <property type="match status" value="1"/>
</dbReference>
<dbReference type="GO" id="GO:0005509">
    <property type="term" value="F:calcium ion binding"/>
    <property type="evidence" value="ECO:0007669"/>
    <property type="project" value="UniProtKB-ARBA"/>
</dbReference>
<dbReference type="GO" id="GO:0000155">
    <property type="term" value="F:phosphorelay sensor kinase activity"/>
    <property type="evidence" value="ECO:0007669"/>
    <property type="project" value="InterPro"/>
</dbReference>
<dbReference type="Gene3D" id="3.30.565.10">
    <property type="entry name" value="Histidine kinase-like ATPase, C-terminal domain"/>
    <property type="match status" value="1"/>
</dbReference>
<gene>
    <name evidence="18" type="ORF">DF222_08000</name>
</gene>
<keyword evidence="8 15" id="KW-0812">Transmembrane</keyword>
<evidence type="ECO:0000256" key="9">
    <source>
        <dbReference type="ARBA" id="ARBA00022741"/>
    </source>
</evidence>
<dbReference type="FunFam" id="3.30.565.10:FF:000006">
    <property type="entry name" value="Sensor histidine kinase WalK"/>
    <property type="match status" value="1"/>
</dbReference>
<evidence type="ECO:0000259" key="17">
    <source>
        <dbReference type="PROSITE" id="PS50885"/>
    </source>
</evidence>
<dbReference type="Pfam" id="PF00672">
    <property type="entry name" value="HAMP"/>
    <property type="match status" value="1"/>
</dbReference>
<evidence type="ECO:0000256" key="5">
    <source>
        <dbReference type="ARBA" id="ARBA00022475"/>
    </source>
</evidence>
<evidence type="ECO:0000256" key="7">
    <source>
        <dbReference type="ARBA" id="ARBA00022679"/>
    </source>
</evidence>
<comment type="subcellular location">
    <subcellularLocation>
        <location evidence="3">Cell membrane</location>
        <topology evidence="3">Multi-pass membrane protein</topology>
    </subcellularLocation>
</comment>
<dbReference type="Proteomes" id="UP000244989">
    <property type="component" value="Unassembled WGS sequence"/>
</dbReference>
<dbReference type="PRINTS" id="PR00344">
    <property type="entry name" value="BCTRLSENSOR"/>
</dbReference>
<evidence type="ECO:0000256" key="11">
    <source>
        <dbReference type="ARBA" id="ARBA00022840"/>
    </source>
</evidence>
<dbReference type="InterPro" id="IPR003661">
    <property type="entry name" value="HisK_dim/P_dom"/>
</dbReference>
<sequence>MASSATKVPKKPKTPTTEKIKRVLNLQTWLVVIIVVISSIGLFASSLAVTTIMRGVLLDRVDADLSASAAGWTQNPELYQTGALVGPPSEFAVLQITPTGAQHWINVGDSRPNFSEVEINGEPTNVDSLDGSREDIEWRAIGVNTASGVTIVAKSLERENLMIRGLVGVQIFISIIVLVFMALVGAWFIRRALLPLREVEATARAIAGGDLDRRVPTWPLNTEVGQLSRALNVMLGRLQRSIETSQKKEEQMRRFIGDASHELRTPLTSVSGYTELYRSGATDDAEKVLDKISEESQRMKLLVEDLLSLTRAEGSRLDLRPVDVLEVTMSARSSAQAAFAGRTIDVQNKSEKLPVVNGDPDRLHQVFINLISNGLRHGGDDAKVTIILSEEGRDILVRVIDDGRGMDEDTAAHIFERFYREDSSRSRSKGGSGLGLAIVKSLVEQHGGDIWVDSQPGEGSTFTIRLPRLLNPENAKR</sequence>
<keyword evidence="19" id="KW-1185">Reference proteome</keyword>
<dbReference type="Pfam" id="PF00512">
    <property type="entry name" value="HisKA"/>
    <property type="match status" value="1"/>
</dbReference>
<evidence type="ECO:0000256" key="3">
    <source>
        <dbReference type="ARBA" id="ARBA00004651"/>
    </source>
</evidence>
<comment type="cofactor">
    <cofactor evidence="2">
        <name>a divalent metal cation</name>
        <dbReference type="ChEBI" id="CHEBI:60240"/>
    </cofactor>
</comment>
<dbReference type="SUPFAM" id="SSF158472">
    <property type="entry name" value="HAMP domain-like"/>
    <property type="match status" value="1"/>
</dbReference>
<dbReference type="EMBL" id="QEEZ01000014">
    <property type="protein sequence ID" value="PWC01337.1"/>
    <property type="molecule type" value="Genomic_DNA"/>
</dbReference>
<evidence type="ECO:0000256" key="6">
    <source>
        <dbReference type="ARBA" id="ARBA00022553"/>
    </source>
</evidence>
<dbReference type="PROSITE" id="PS50885">
    <property type="entry name" value="HAMP"/>
    <property type="match status" value="1"/>
</dbReference>
<feature type="domain" description="Histidine kinase" evidence="16">
    <location>
        <begin position="258"/>
        <end position="470"/>
    </location>
</feature>
<name>A0A2U1T5Q7_9CORY</name>
<evidence type="ECO:0000259" key="16">
    <source>
        <dbReference type="PROSITE" id="PS50109"/>
    </source>
</evidence>
<dbReference type="CDD" id="cd06225">
    <property type="entry name" value="HAMP"/>
    <property type="match status" value="1"/>
</dbReference>
<dbReference type="Pfam" id="PF02518">
    <property type="entry name" value="HATPase_c"/>
    <property type="match status" value="1"/>
</dbReference>
<keyword evidence="6" id="KW-0597">Phosphoprotein</keyword>
<dbReference type="GO" id="GO:0005886">
    <property type="term" value="C:plasma membrane"/>
    <property type="evidence" value="ECO:0007669"/>
    <property type="project" value="UniProtKB-SubCell"/>
</dbReference>
<dbReference type="PANTHER" id="PTHR45528:SF1">
    <property type="entry name" value="SENSOR HISTIDINE KINASE CPXA"/>
    <property type="match status" value="1"/>
</dbReference>
<keyword evidence="5" id="KW-1003">Cell membrane</keyword>
<dbReference type="InterPro" id="IPR003594">
    <property type="entry name" value="HATPase_dom"/>
</dbReference>
<keyword evidence="12 15" id="KW-1133">Transmembrane helix</keyword>
<dbReference type="AlphaFoldDB" id="A0A2U1T5Q7"/>
<dbReference type="InterPro" id="IPR050398">
    <property type="entry name" value="HssS/ArlS-like"/>
</dbReference>
<dbReference type="EC" id="2.7.13.3" evidence="4"/>
<dbReference type="RefSeq" id="WP_108432212.1">
    <property type="nucleotide sequence ID" value="NZ_CP026947.1"/>
</dbReference>
<dbReference type="FunFam" id="1.10.287.130:FF:000001">
    <property type="entry name" value="Two-component sensor histidine kinase"/>
    <property type="match status" value="1"/>
</dbReference>
<evidence type="ECO:0000313" key="18">
    <source>
        <dbReference type="EMBL" id="PWC01337.1"/>
    </source>
</evidence>
<evidence type="ECO:0000256" key="14">
    <source>
        <dbReference type="ARBA" id="ARBA00023136"/>
    </source>
</evidence>
<organism evidence="18 19">
    <name type="scientific">Corynebacterium yudongzhengii</name>
    <dbReference type="NCBI Taxonomy" id="2080740"/>
    <lineage>
        <taxon>Bacteria</taxon>
        <taxon>Bacillati</taxon>
        <taxon>Actinomycetota</taxon>
        <taxon>Actinomycetes</taxon>
        <taxon>Mycobacteriales</taxon>
        <taxon>Corynebacteriaceae</taxon>
        <taxon>Corynebacterium</taxon>
    </lineage>
</organism>
<dbReference type="SUPFAM" id="SSF55874">
    <property type="entry name" value="ATPase domain of HSP90 chaperone/DNA topoisomerase II/histidine kinase"/>
    <property type="match status" value="1"/>
</dbReference>
<dbReference type="InterPro" id="IPR004358">
    <property type="entry name" value="Sig_transdc_His_kin-like_C"/>
</dbReference>
<dbReference type="SMART" id="SM00304">
    <property type="entry name" value="HAMP"/>
    <property type="match status" value="1"/>
</dbReference>
<keyword evidence="11" id="KW-0067">ATP-binding</keyword>
<keyword evidence="14 15" id="KW-0472">Membrane</keyword>
<evidence type="ECO:0000256" key="10">
    <source>
        <dbReference type="ARBA" id="ARBA00022777"/>
    </source>
</evidence>
<evidence type="ECO:0000256" key="1">
    <source>
        <dbReference type="ARBA" id="ARBA00000085"/>
    </source>
</evidence>
<dbReference type="SUPFAM" id="SSF47384">
    <property type="entry name" value="Homodimeric domain of signal transducing histidine kinase"/>
    <property type="match status" value="1"/>
</dbReference>
<dbReference type="CDD" id="cd00075">
    <property type="entry name" value="HATPase"/>
    <property type="match status" value="1"/>
</dbReference>
<keyword evidence="10 18" id="KW-0418">Kinase</keyword>
<reference evidence="19" key="1">
    <citation type="submission" date="2018-04" db="EMBL/GenBank/DDBJ databases">
        <authorList>
            <person name="Liu S."/>
            <person name="Wang Z."/>
            <person name="Li J."/>
        </authorList>
    </citation>
    <scope>NUCLEOTIDE SEQUENCE [LARGE SCALE GENOMIC DNA]</scope>
    <source>
        <strain evidence="19">2189</strain>
    </source>
</reference>
<evidence type="ECO:0000256" key="12">
    <source>
        <dbReference type="ARBA" id="ARBA00022989"/>
    </source>
</evidence>
<evidence type="ECO:0000256" key="2">
    <source>
        <dbReference type="ARBA" id="ARBA00001968"/>
    </source>
</evidence>
<feature type="transmembrane region" description="Helical" evidence="15">
    <location>
        <begin position="29"/>
        <end position="50"/>
    </location>
</feature>
<feature type="domain" description="HAMP" evidence="17">
    <location>
        <begin position="190"/>
        <end position="243"/>
    </location>
</feature>